<dbReference type="Pfam" id="PF04101">
    <property type="entry name" value="Glyco_tran_28_C"/>
    <property type="match status" value="1"/>
</dbReference>
<dbReference type="GO" id="GO:0043541">
    <property type="term" value="C:UDP-N-acetylglucosamine transferase complex"/>
    <property type="evidence" value="ECO:0007669"/>
    <property type="project" value="TreeGrafter"/>
</dbReference>
<dbReference type="GO" id="GO:0006488">
    <property type="term" value="P:dolichol-linked oligosaccharide biosynthetic process"/>
    <property type="evidence" value="ECO:0007669"/>
    <property type="project" value="TreeGrafter"/>
</dbReference>
<dbReference type="SUPFAM" id="SSF53756">
    <property type="entry name" value="UDP-Glycosyltransferase/glycogen phosphorylase"/>
    <property type="match status" value="1"/>
</dbReference>
<sequence>MGKIAFVTVGTTKFDALVKALDTDFVQQALVAQGFSTLLIQRGKSEHEPKSRVGNSLDVHVYEYKPSLKPDAESADLIISHAGAGSVLEALRLRKTLIVVANESLMDNHQQELAAAMSEQGWLFTARPDTLASVISEAHASTLRPLEPLNLIPFKNHVMEAMGLL</sequence>
<dbReference type="GO" id="GO:0016758">
    <property type="term" value="F:hexosyltransferase activity"/>
    <property type="evidence" value="ECO:0007669"/>
    <property type="project" value="InterPro"/>
</dbReference>
<feature type="domain" description="Glycosyl transferase family 28 C-terminal" evidence="1">
    <location>
        <begin position="5"/>
        <end position="145"/>
    </location>
</feature>
<proteinExistence type="predicted"/>
<evidence type="ECO:0000313" key="2">
    <source>
        <dbReference type="EMBL" id="CAD8653131.1"/>
    </source>
</evidence>
<dbReference type="PANTHER" id="PTHR47043:SF1">
    <property type="entry name" value="UDP-N-ACETYLGLUCOSAMINE TRANSFERASE SUBUNIT ALG13"/>
    <property type="match status" value="1"/>
</dbReference>
<dbReference type="EMBL" id="HBEZ01051039">
    <property type="protein sequence ID" value="CAD8653131.1"/>
    <property type="molecule type" value="Transcribed_RNA"/>
</dbReference>
<accession>A0A7S0MXJ1</accession>
<protein>
    <recommendedName>
        <fullName evidence="1">Glycosyl transferase family 28 C-terminal domain-containing protein</fullName>
    </recommendedName>
</protein>
<organism evidence="2">
    <name type="scientific">Cryptomonas curvata</name>
    <dbReference type="NCBI Taxonomy" id="233186"/>
    <lineage>
        <taxon>Eukaryota</taxon>
        <taxon>Cryptophyceae</taxon>
        <taxon>Cryptomonadales</taxon>
        <taxon>Cryptomonadaceae</taxon>
        <taxon>Cryptomonas</taxon>
    </lineage>
</organism>
<dbReference type="AlphaFoldDB" id="A0A7S0MXJ1"/>
<reference evidence="2" key="1">
    <citation type="submission" date="2021-01" db="EMBL/GenBank/DDBJ databases">
        <authorList>
            <person name="Corre E."/>
            <person name="Pelletier E."/>
            <person name="Niang G."/>
            <person name="Scheremetjew M."/>
            <person name="Finn R."/>
            <person name="Kale V."/>
            <person name="Holt S."/>
            <person name="Cochrane G."/>
            <person name="Meng A."/>
            <person name="Brown T."/>
            <person name="Cohen L."/>
        </authorList>
    </citation>
    <scope>NUCLEOTIDE SEQUENCE</scope>
    <source>
        <strain evidence="2">CCAP979/52</strain>
    </source>
</reference>
<dbReference type="Gene3D" id="3.40.50.2000">
    <property type="entry name" value="Glycogen Phosphorylase B"/>
    <property type="match status" value="1"/>
</dbReference>
<gene>
    <name evidence="2" type="ORF">CCUR1050_LOCUS28014</name>
</gene>
<dbReference type="PANTHER" id="PTHR47043">
    <property type="entry name" value="UDP-N-ACETYLGLUCOSAMINE TRANSFERASE SUBUNIT ALG13"/>
    <property type="match status" value="1"/>
</dbReference>
<name>A0A7S0MXJ1_9CRYP</name>
<dbReference type="InterPro" id="IPR052474">
    <property type="entry name" value="UDP-GlcNAc_transferase"/>
</dbReference>
<dbReference type="InterPro" id="IPR007235">
    <property type="entry name" value="Glyco_trans_28_C"/>
</dbReference>
<evidence type="ECO:0000259" key="1">
    <source>
        <dbReference type="Pfam" id="PF04101"/>
    </source>
</evidence>